<reference evidence="2" key="1">
    <citation type="journal article" date="2019" name="Int. J. Syst. Evol. Microbiol.">
        <title>The Global Catalogue of Microorganisms (GCM) 10K type strain sequencing project: providing services to taxonomists for standard genome sequencing and annotation.</title>
        <authorList>
            <consortium name="The Broad Institute Genomics Platform"/>
            <consortium name="The Broad Institute Genome Sequencing Center for Infectious Disease"/>
            <person name="Wu L."/>
            <person name="Ma J."/>
        </authorList>
    </citation>
    <scope>NUCLEOTIDE SEQUENCE [LARGE SCALE GENOMIC DNA]</scope>
    <source>
        <strain evidence="2">CGMCC 1.15044</strain>
    </source>
</reference>
<dbReference type="Proteomes" id="UP000609323">
    <property type="component" value="Unassembled WGS sequence"/>
</dbReference>
<keyword evidence="2" id="KW-1185">Reference proteome</keyword>
<accession>A0ABQ1GM89</accession>
<sequence>MYAHQLILQDLCGFGAGRFSTYDYYDIAEVQVDNNLLQYRGGGSLRLLWLRDSEDRHLMNTIRLKAREAQMGFFARPDEGLTHLDRE</sequence>
<evidence type="ECO:0000313" key="1">
    <source>
        <dbReference type="EMBL" id="GGA46579.1"/>
    </source>
</evidence>
<comment type="caution">
    <text evidence="1">The sequence shown here is derived from an EMBL/GenBank/DDBJ whole genome shotgun (WGS) entry which is preliminary data.</text>
</comment>
<evidence type="ECO:0000313" key="2">
    <source>
        <dbReference type="Proteomes" id="UP000609323"/>
    </source>
</evidence>
<dbReference type="EMBL" id="BMHF01000014">
    <property type="protein sequence ID" value="GGA46579.1"/>
    <property type="molecule type" value="Genomic_DNA"/>
</dbReference>
<protein>
    <submittedName>
        <fullName evidence="1">Uncharacterized protein</fullName>
    </submittedName>
</protein>
<name>A0ABQ1GM89_9BACL</name>
<organism evidence="1 2">
    <name type="scientific">Paenibacillus physcomitrellae</name>
    <dbReference type="NCBI Taxonomy" id="1619311"/>
    <lineage>
        <taxon>Bacteria</taxon>
        <taxon>Bacillati</taxon>
        <taxon>Bacillota</taxon>
        <taxon>Bacilli</taxon>
        <taxon>Bacillales</taxon>
        <taxon>Paenibacillaceae</taxon>
        <taxon>Paenibacillus</taxon>
    </lineage>
</organism>
<gene>
    <name evidence="1" type="ORF">GCM10010917_34850</name>
</gene>
<proteinExistence type="predicted"/>